<dbReference type="Gene3D" id="3.30.465.10">
    <property type="match status" value="1"/>
</dbReference>
<dbReference type="PROSITE" id="PS51387">
    <property type="entry name" value="FAD_PCMH"/>
    <property type="match status" value="1"/>
</dbReference>
<dbReference type="InterPro" id="IPR016166">
    <property type="entry name" value="FAD-bd_PCMH"/>
</dbReference>
<sequence>MVKKTSVLLLLLVLCIWTYWRTGGEDQNPYLITDYSRLHPVKVERVVQGHQEQQLVELLKDAKDHHLTVSIAGQRHSQGGHTYYRDGIVIDMTSYNQILDVQPEAKKITVQAGATWADVQRAINPYGLSLKNIQSQNIFTVGGSISVNAHGRELRNGSLIQSVESFRLLTADGQIREVSRTSNSELFPLVLGGYGLFGLILDVTLSLTEDELYRLEVERMEAKDYPTYFQKDVLRNPNVRMHLARLSLQPGKGYFSDMYALNYAIDSDASLQDYNDLALREQGVLPAKILFNLNRGTGWGREWFWELQQRYFDSQAGTRISRNNAMASPSAFMEYHQPGANDLLQEYFIPVDAFPAFVEEMGEIVSQEQLDLLNITVRYVKKDEEAVLSYATQDMFGLVCLFHASLSDEEQKKFKASLQRIIVTFIRLNGTYYLPYEGYATAEQFEQAYARKNEFFAAKEHYDPEHVFMNYFMEQYGGDGK</sequence>
<keyword evidence="3" id="KW-0560">Oxidoreductase</keyword>
<evidence type="ECO:0000259" key="4">
    <source>
        <dbReference type="PROSITE" id="PS51387"/>
    </source>
</evidence>
<evidence type="ECO:0000256" key="2">
    <source>
        <dbReference type="ARBA" id="ARBA00022827"/>
    </source>
</evidence>
<keyword evidence="6" id="KW-1185">Reference proteome</keyword>
<evidence type="ECO:0000313" key="6">
    <source>
        <dbReference type="Proteomes" id="UP000526125"/>
    </source>
</evidence>
<dbReference type="Gene3D" id="3.30.43.10">
    <property type="entry name" value="Uridine Diphospho-n-acetylenolpyruvylglucosamine Reductase, domain 2"/>
    <property type="match status" value="1"/>
</dbReference>
<dbReference type="InterPro" id="IPR010031">
    <property type="entry name" value="FAD_lactone_oxidase-like"/>
</dbReference>
<dbReference type="PANTHER" id="PTHR43762:SF1">
    <property type="entry name" value="D-ARABINONO-1,4-LACTONE OXIDASE"/>
    <property type="match status" value="1"/>
</dbReference>
<evidence type="ECO:0000256" key="3">
    <source>
        <dbReference type="ARBA" id="ARBA00023002"/>
    </source>
</evidence>
<dbReference type="Proteomes" id="UP000526125">
    <property type="component" value="Unassembled WGS sequence"/>
</dbReference>
<reference evidence="5 6" key="1">
    <citation type="submission" date="2020-05" db="EMBL/GenBank/DDBJ databases">
        <title>Genome Sequencing of Type Strains.</title>
        <authorList>
            <person name="Lemaire J.F."/>
            <person name="Inderbitzin P."/>
            <person name="Gregorio O.A."/>
            <person name="Collins S.B."/>
            <person name="Wespe N."/>
            <person name="Knight-Connoni V."/>
        </authorList>
    </citation>
    <scope>NUCLEOTIDE SEQUENCE [LARGE SCALE GENOMIC DNA]</scope>
    <source>
        <strain evidence="5 6">LMG 21957</strain>
    </source>
</reference>
<name>A0A7Y6BX85_9BACL</name>
<dbReference type="InterPro" id="IPR006094">
    <property type="entry name" value="Oxid_FAD_bind_N"/>
</dbReference>
<dbReference type="InterPro" id="IPR016169">
    <property type="entry name" value="FAD-bd_PCMH_sub2"/>
</dbReference>
<comment type="caution">
    <text evidence="5">The sequence shown here is derived from an EMBL/GenBank/DDBJ whole genome shotgun (WGS) entry which is preliminary data.</text>
</comment>
<dbReference type="SUPFAM" id="SSF55103">
    <property type="entry name" value="FAD-linked oxidases, C-terminal domain"/>
    <property type="match status" value="1"/>
</dbReference>
<organism evidence="5 6">
    <name type="scientific">Paenibacillus xylanilyticus</name>
    <dbReference type="NCBI Taxonomy" id="248903"/>
    <lineage>
        <taxon>Bacteria</taxon>
        <taxon>Bacillati</taxon>
        <taxon>Bacillota</taxon>
        <taxon>Bacilli</taxon>
        <taxon>Bacillales</taxon>
        <taxon>Paenibacillaceae</taxon>
        <taxon>Paenibacillus</taxon>
    </lineage>
</organism>
<dbReference type="InterPro" id="IPR007173">
    <property type="entry name" value="ALO_C"/>
</dbReference>
<dbReference type="RefSeq" id="WP_175396190.1">
    <property type="nucleotide sequence ID" value="NZ_JABMCB010000185.1"/>
</dbReference>
<dbReference type="PANTHER" id="PTHR43762">
    <property type="entry name" value="L-GULONOLACTONE OXIDASE"/>
    <property type="match status" value="1"/>
</dbReference>
<dbReference type="AlphaFoldDB" id="A0A7Y6BX85"/>
<dbReference type="InterPro" id="IPR016167">
    <property type="entry name" value="FAD-bd_PCMH_sub1"/>
</dbReference>
<feature type="domain" description="FAD-binding PCMH-type" evidence="4">
    <location>
        <begin position="38"/>
        <end position="210"/>
    </location>
</feature>
<dbReference type="InterPro" id="IPR016164">
    <property type="entry name" value="FAD-linked_Oxase-like_C"/>
</dbReference>
<gene>
    <name evidence="5" type="ORF">HP552_14775</name>
</gene>
<dbReference type="GO" id="GO:0003885">
    <property type="term" value="F:D-arabinono-1,4-lactone oxidase activity"/>
    <property type="evidence" value="ECO:0007669"/>
    <property type="project" value="InterPro"/>
</dbReference>
<dbReference type="GO" id="GO:0016020">
    <property type="term" value="C:membrane"/>
    <property type="evidence" value="ECO:0007669"/>
    <property type="project" value="InterPro"/>
</dbReference>
<evidence type="ECO:0000256" key="1">
    <source>
        <dbReference type="ARBA" id="ARBA00022630"/>
    </source>
</evidence>
<accession>A0A7Y6BX85</accession>
<dbReference type="SUPFAM" id="SSF56176">
    <property type="entry name" value="FAD-binding/transporter-associated domain-like"/>
    <property type="match status" value="1"/>
</dbReference>
<keyword evidence="2" id="KW-0274">FAD</keyword>
<dbReference type="EMBL" id="JABMCB010000185">
    <property type="protein sequence ID" value="NUU76491.1"/>
    <property type="molecule type" value="Genomic_DNA"/>
</dbReference>
<proteinExistence type="predicted"/>
<evidence type="ECO:0000313" key="5">
    <source>
        <dbReference type="EMBL" id="NUU76491.1"/>
    </source>
</evidence>
<protein>
    <submittedName>
        <fullName evidence="5">FAD-binding oxidoreductase</fullName>
    </submittedName>
</protein>
<dbReference type="Pfam" id="PF04030">
    <property type="entry name" value="ALO"/>
    <property type="match status" value="1"/>
</dbReference>
<dbReference type="Pfam" id="PF01565">
    <property type="entry name" value="FAD_binding_4"/>
    <property type="match status" value="1"/>
</dbReference>
<dbReference type="GO" id="GO:0071949">
    <property type="term" value="F:FAD binding"/>
    <property type="evidence" value="ECO:0007669"/>
    <property type="project" value="InterPro"/>
</dbReference>
<keyword evidence="1" id="KW-0285">Flavoprotein</keyword>
<dbReference type="InterPro" id="IPR036318">
    <property type="entry name" value="FAD-bd_PCMH-like_sf"/>
</dbReference>